<dbReference type="InterPro" id="IPR032816">
    <property type="entry name" value="VTT_dom"/>
</dbReference>
<dbReference type="EMBL" id="VOAH01000004">
    <property type="protein sequence ID" value="TVP41207.1"/>
    <property type="molecule type" value="Genomic_DNA"/>
</dbReference>
<keyword evidence="4 6" id="KW-1133">Transmembrane helix</keyword>
<evidence type="ECO:0000313" key="9">
    <source>
        <dbReference type="Proteomes" id="UP000315289"/>
    </source>
</evidence>
<dbReference type="PANTHER" id="PTHR42709">
    <property type="entry name" value="ALKALINE PHOSPHATASE LIKE PROTEIN"/>
    <property type="match status" value="1"/>
</dbReference>
<dbReference type="GO" id="GO:0005886">
    <property type="term" value="C:plasma membrane"/>
    <property type="evidence" value="ECO:0007669"/>
    <property type="project" value="UniProtKB-SubCell"/>
</dbReference>
<feature type="transmembrane region" description="Helical" evidence="6">
    <location>
        <begin position="12"/>
        <end position="32"/>
    </location>
</feature>
<keyword evidence="3 6" id="KW-0812">Transmembrane</keyword>
<feature type="transmembrane region" description="Helical" evidence="6">
    <location>
        <begin position="52"/>
        <end position="76"/>
    </location>
</feature>
<comment type="caution">
    <text evidence="8">The sequence shown here is derived from an EMBL/GenBank/DDBJ whole genome shotgun (WGS) entry which is preliminary data.</text>
</comment>
<proteinExistence type="predicted"/>
<feature type="transmembrane region" description="Helical" evidence="6">
    <location>
        <begin position="177"/>
        <end position="199"/>
    </location>
</feature>
<gene>
    <name evidence="8" type="ORF">NARC_40170</name>
</gene>
<evidence type="ECO:0000256" key="1">
    <source>
        <dbReference type="ARBA" id="ARBA00004651"/>
    </source>
</evidence>
<evidence type="ECO:0000259" key="7">
    <source>
        <dbReference type="Pfam" id="PF09335"/>
    </source>
</evidence>
<keyword evidence="2" id="KW-1003">Cell membrane</keyword>
<comment type="subcellular location">
    <subcellularLocation>
        <location evidence="1">Cell membrane</location>
        <topology evidence="1">Multi-pass membrane protein</topology>
    </subcellularLocation>
</comment>
<evidence type="ECO:0000256" key="6">
    <source>
        <dbReference type="SAM" id="Phobius"/>
    </source>
</evidence>
<protein>
    <submittedName>
        <fullName evidence="8">Putative membrane-associated protein, DedA family</fullName>
    </submittedName>
</protein>
<dbReference type="Proteomes" id="UP000315289">
    <property type="component" value="Unassembled WGS sequence"/>
</dbReference>
<sequence>MDIINIMTSLVSSYGYLGIFIAAFAETIFPPIPSELIFPLAGFVGFKSNFTYFETFLMAASGAAGATIGAIVIYLISFKIGRPAIIKIGKYVFVSEKKIEAAEKWFEKYGIYAVFLGRMAPGVRELISVPAGIARMPLPKFAIFTFFGSLVWSVILVFAGYFLGNSWDSLSEILSEYFPILSVILLLSIGIVVFSYVHYSKRRNRIKN</sequence>
<keyword evidence="9" id="KW-1185">Reference proteome</keyword>
<keyword evidence="5 6" id="KW-0472">Membrane</keyword>
<evidence type="ECO:0000256" key="2">
    <source>
        <dbReference type="ARBA" id="ARBA00022475"/>
    </source>
</evidence>
<organism evidence="8 9">
    <name type="scientific">Candidatus Nitrosocosmicus arcticus</name>
    <dbReference type="NCBI Taxonomy" id="2035267"/>
    <lineage>
        <taxon>Archaea</taxon>
        <taxon>Nitrososphaerota</taxon>
        <taxon>Nitrososphaeria</taxon>
        <taxon>Nitrososphaerales</taxon>
        <taxon>Nitrososphaeraceae</taxon>
        <taxon>Candidatus Nitrosocosmicus</taxon>
    </lineage>
</organism>
<reference evidence="8 9" key="1">
    <citation type="journal article" date="2019" name="Front. Microbiol.">
        <title>Ammonia Oxidation by the Arctic Terrestrial Thaumarchaeote Candidatus Nitrosocosmicus arcticus Is Stimulated by Increasing Temperatures.</title>
        <authorList>
            <person name="Alves R.J.E."/>
            <person name="Kerou M."/>
            <person name="Zappe A."/>
            <person name="Bittner R."/>
            <person name="Abby S.S."/>
            <person name="Schmidt H.A."/>
            <person name="Pfeifer K."/>
            <person name="Schleper C."/>
        </authorList>
    </citation>
    <scope>NUCLEOTIDE SEQUENCE [LARGE SCALE GENOMIC DNA]</scope>
    <source>
        <strain evidence="8 9">Kfb</strain>
    </source>
</reference>
<dbReference type="Pfam" id="PF09335">
    <property type="entry name" value="VTT_dom"/>
    <property type="match status" value="1"/>
</dbReference>
<accession>A0A557SX72</accession>
<evidence type="ECO:0000313" key="8">
    <source>
        <dbReference type="EMBL" id="TVP41207.1"/>
    </source>
</evidence>
<name>A0A557SX72_9ARCH</name>
<feature type="transmembrane region" description="Helical" evidence="6">
    <location>
        <begin position="141"/>
        <end position="162"/>
    </location>
</feature>
<dbReference type="AlphaFoldDB" id="A0A557SX72"/>
<evidence type="ECO:0000256" key="4">
    <source>
        <dbReference type="ARBA" id="ARBA00022989"/>
    </source>
</evidence>
<feature type="domain" description="VTT" evidence="7">
    <location>
        <begin position="32"/>
        <end position="161"/>
    </location>
</feature>
<dbReference type="InterPro" id="IPR051311">
    <property type="entry name" value="DedA_domain"/>
</dbReference>
<evidence type="ECO:0000256" key="5">
    <source>
        <dbReference type="ARBA" id="ARBA00023136"/>
    </source>
</evidence>
<dbReference type="PANTHER" id="PTHR42709:SF6">
    <property type="entry name" value="UNDECAPRENYL PHOSPHATE TRANSPORTER A"/>
    <property type="match status" value="1"/>
</dbReference>
<evidence type="ECO:0000256" key="3">
    <source>
        <dbReference type="ARBA" id="ARBA00022692"/>
    </source>
</evidence>